<dbReference type="Gene3D" id="1.10.287.470">
    <property type="entry name" value="Helix hairpin bin"/>
    <property type="match status" value="1"/>
</dbReference>
<dbReference type="Gene3D" id="2.40.30.170">
    <property type="match status" value="1"/>
</dbReference>
<protein>
    <submittedName>
        <fullName evidence="5">HlyD family efflux transporter periplasmic adaptor subunit</fullName>
    </submittedName>
</protein>
<dbReference type="PANTHER" id="PTHR30438:SF2">
    <property type="entry name" value="MEMBRANE PROTEIN"/>
    <property type="match status" value="1"/>
</dbReference>
<dbReference type="PANTHER" id="PTHR30438">
    <property type="entry name" value="36 KDA ANTIGEN-RELATED"/>
    <property type="match status" value="1"/>
</dbReference>
<reference evidence="5 6" key="1">
    <citation type="journal article" date="2019" name="Int. J. Syst. Evol. Microbiol.">
        <title>The Global Catalogue of Microorganisms (GCM) 10K type strain sequencing project: providing services to taxonomists for standard genome sequencing and annotation.</title>
        <authorList>
            <consortium name="The Broad Institute Genomics Platform"/>
            <consortium name="The Broad Institute Genome Sequencing Center for Infectious Disease"/>
            <person name="Wu L."/>
            <person name="Ma J."/>
        </authorList>
    </citation>
    <scope>NUCLEOTIDE SEQUENCE [LARGE SCALE GENOMIC DNA]</scope>
    <source>
        <strain evidence="5 6">JCM 13378</strain>
    </source>
</reference>
<gene>
    <name evidence="5" type="ORF">GCM10009092_35700</name>
</gene>
<proteinExistence type="inferred from homology"/>
<evidence type="ECO:0000259" key="3">
    <source>
        <dbReference type="Pfam" id="PF25876"/>
    </source>
</evidence>
<dbReference type="InterPro" id="IPR058625">
    <property type="entry name" value="MdtA-like_BSH"/>
</dbReference>
<dbReference type="EMBL" id="BAAAEI010000023">
    <property type="protein sequence ID" value="GAA0368290.1"/>
    <property type="molecule type" value="Genomic_DNA"/>
</dbReference>
<comment type="caution">
    <text evidence="5">The sequence shown here is derived from an EMBL/GenBank/DDBJ whole genome shotgun (WGS) entry which is preliminary data.</text>
</comment>
<accession>A0ABN0XMW1</accession>
<name>A0ABN0XMW1_9ALTE</name>
<keyword evidence="2" id="KW-0472">Membrane</keyword>
<dbReference type="RefSeq" id="WP_343846778.1">
    <property type="nucleotide sequence ID" value="NZ_BAAAEI010000023.1"/>
</dbReference>
<keyword evidence="2" id="KW-0812">Transmembrane</keyword>
<dbReference type="Proteomes" id="UP001501757">
    <property type="component" value="Unassembled WGS sequence"/>
</dbReference>
<comment type="similarity">
    <text evidence="1">Belongs to the membrane fusion protein (MFP) (TC 8.A.1) family.</text>
</comment>
<dbReference type="NCBIfam" id="TIGR01730">
    <property type="entry name" value="RND_mfp"/>
    <property type="match status" value="1"/>
</dbReference>
<feature type="domain" description="Multidrug resistance protein MdtA-like barrel-sandwich hybrid" evidence="4">
    <location>
        <begin position="44"/>
        <end position="206"/>
    </location>
</feature>
<feature type="domain" description="Multidrug resistance protein MdtA-like alpha-helical hairpin" evidence="3">
    <location>
        <begin position="99"/>
        <end position="158"/>
    </location>
</feature>
<evidence type="ECO:0000256" key="2">
    <source>
        <dbReference type="SAM" id="Phobius"/>
    </source>
</evidence>
<feature type="transmembrane region" description="Helical" evidence="2">
    <location>
        <begin position="7"/>
        <end position="25"/>
    </location>
</feature>
<dbReference type="Gene3D" id="2.40.50.100">
    <property type="match status" value="1"/>
</dbReference>
<dbReference type="Pfam" id="PF25876">
    <property type="entry name" value="HH_MFP_RND"/>
    <property type="match status" value="1"/>
</dbReference>
<organism evidence="5 6">
    <name type="scientific">Bowmanella denitrificans</name>
    <dbReference type="NCBI Taxonomy" id="366582"/>
    <lineage>
        <taxon>Bacteria</taxon>
        <taxon>Pseudomonadati</taxon>
        <taxon>Pseudomonadota</taxon>
        <taxon>Gammaproteobacteria</taxon>
        <taxon>Alteromonadales</taxon>
        <taxon>Alteromonadaceae</taxon>
        <taxon>Bowmanella</taxon>
    </lineage>
</organism>
<keyword evidence="2" id="KW-1133">Transmembrane helix</keyword>
<dbReference type="InterPro" id="IPR058624">
    <property type="entry name" value="MdtA-like_HH"/>
</dbReference>
<evidence type="ECO:0000256" key="1">
    <source>
        <dbReference type="ARBA" id="ARBA00009477"/>
    </source>
</evidence>
<sequence length="323" mass="34982">MATKARIFGLMAVVAAVAGGIWWWSQPQLPQGIISTNGRLEATQIEVATKVAGRVEEVLVQEGQMVHRGDVLARLDNQQLLAKQAELQSKVEQAMLAVEEAKAGAEQRQSQLTLAQSELKRIQALVAKKLLSQDKLDQAKAQFDSASAALKLANASTERLLASVNEAKAAQQELQSLLDDTQIRAPGNGRVQYKLAQAGEVLAAGGRVVTLLDLSDVYMTVFLPADVVGKLGMNEEARLILDPIPNYVVPAKVSFIAADAQFTPKSVETRDARDSLMFRVKLAIDPALLDKYQEKVKTGVRGMAYVRDSADTPWPASLTISLP</sequence>
<dbReference type="SUPFAM" id="SSF111369">
    <property type="entry name" value="HlyD-like secretion proteins"/>
    <property type="match status" value="1"/>
</dbReference>
<dbReference type="Pfam" id="PF25917">
    <property type="entry name" value="BSH_RND"/>
    <property type="match status" value="1"/>
</dbReference>
<evidence type="ECO:0000259" key="4">
    <source>
        <dbReference type="Pfam" id="PF25917"/>
    </source>
</evidence>
<dbReference type="InterPro" id="IPR006143">
    <property type="entry name" value="RND_pump_MFP"/>
</dbReference>
<keyword evidence="6" id="KW-1185">Reference proteome</keyword>
<evidence type="ECO:0000313" key="5">
    <source>
        <dbReference type="EMBL" id="GAA0368290.1"/>
    </source>
</evidence>
<evidence type="ECO:0000313" key="6">
    <source>
        <dbReference type="Proteomes" id="UP001501757"/>
    </source>
</evidence>